<evidence type="ECO:0000259" key="4">
    <source>
        <dbReference type="SMART" id="SM00382"/>
    </source>
</evidence>
<dbReference type="CDD" id="cd00009">
    <property type="entry name" value="AAA"/>
    <property type="match status" value="1"/>
</dbReference>
<dbReference type="Pfam" id="PF16193">
    <property type="entry name" value="AAA_assoc_2"/>
    <property type="match status" value="1"/>
</dbReference>
<proteinExistence type="inferred from homology"/>
<name>S9U6R6_PAEAL</name>
<dbReference type="InterPro" id="IPR032423">
    <property type="entry name" value="AAA_assoc_2"/>
</dbReference>
<comment type="similarity">
    <text evidence="1">Belongs to the AAA ATPase family. RarA/MGS1/WRNIP1 subfamily.</text>
</comment>
<dbReference type="Proteomes" id="UP000015344">
    <property type="component" value="Unassembled WGS sequence"/>
</dbReference>
<accession>S9U6R6</accession>
<dbReference type="GO" id="GO:0006261">
    <property type="term" value="P:DNA-templated DNA replication"/>
    <property type="evidence" value="ECO:0007669"/>
    <property type="project" value="TreeGrafter"/>
</dbReference>
<organism evidence="5 6">
    <name type="scientific">Paenibacillus alvei TS-15</name>
    <dbReference type="NCBI Taxonomy" id="1117108"/>
    <lineage>
        <taxon>Bacteria</taxon>
        <taxon>Bacillati</taxon>
        <taxon>Bacillota</taxon>
        <taxon>Bacilli</taxon>
        <taxon>Bacillales</taxon>
        <taxon>Paenibacillaceae</taxon>
        <taxon>Paenibacillus</taxon>
    </lineage>
</organism>
<dbReference type="SUPFAM" id="SSF48019">
    <property type="entry name" value="post-AAA+ oligomerization domain-like"/>
    <property type="match status" value="1"/>
</dbReference>
<dbReference type="Pfam" id="PF12002">
    <property type="entry name" value="MgsA_C"/>
    <property type="match status" value="1"/>
</dbReference>
<keyword evidence="3" id="KW-0067">ATP-binding</keyword>
<dbReference type="eggNOG" id="COG2256">
    <property type="taxonomic scope" value="Bacteria"/>
</dbReference>
<dbReference type="GO" id="GO:0000731">
    <property type="term" value="P:DNA synthesis involved in DNA repair"/>
    <property type="evidence" value="ECO:0007669"/>
    <property type="project" value="TreeGrafter"/>
</dbReference>
<dbReference type="InterPro" id="IPR021886">
    <property type="entry name" value="MgsA_C"/>
</dbReference>
<dbReference type="FunFam" id="3.40.50.300:FF:000137">
    <property type="entry name" value="Replication-associated recombination protein A"/>
    <property type="match status" value="1"/>
</dbReference>
<dbReference type="GO" id="GO:0008047">
    <property type="term" value="F:enzyme activator activity"/>
    <property type="evidence" value="ECO:0007669"/>
    <property type="project" value="TreeGrafter"/>
</dbReference>
<evidence type="ECO:0000256" key="2">
    <source>
        <dbReference type="ARBA" id="ARBA00022741"/>
    </source>
</evidence>
<dbReference type="InterPro" id="IPR051314">
    <property type="entry name" value="AAA_ATPase_RarA/MGS1/WRNIP1"/>
</dbReference>
<protein>
    <submittedName>
        <fullName evidence="5">AAA ATPase central domain-containing protein</fullName>
    </submittedName>
</protein>
<dbReference type="Gene3D" id="3.40.50.300">
    <property type="entry name" value="P-loop containing nucleotide triphosphate hydrolases"/>
    <property type="match status" value="1"/>
</dbReference>
<dbReference type="InterPro" id="IPR003593">
    <property type="entry name" value="AAA+_ATPase"/>
</dbReference>
<dbReference type="SMART" id="SM00382">
    <property type="entry name" value="AAA"/>
    <property type="match status" value="1"/>
</dbReference>
<evidence type="ECO:0000256" key="1">
    <source>
        <dbReference type="ARBA" id="ARBA00008959"/>
    </source>
</evidence>
<dbReference type="Pfam" id="PF00004">
    <property type="entry name" value="AAA"/>
    <property type="match status" value="1"/>
</dbReference>
<dbReference type="InterPro" id="IPR003959">
    <property type="entry name" value="ATPase_AAA_core"/>
</dbReference>
<evidence type="ECO:0000313" key="5">
    <source>
        <dbReference type="EMBL" id="EPY06155.1"/>
    </source>
</evidence>
<dbReference type="InterPro" id="IPR008921">
    <property type="entry name" value="DNA_pol3_clamp-load_cplx_C"/>
</dbReference>
<dbReference type="GO" id="GO:0003677">
    <property type="term" value="F:DNA binding"/>
    <property type="evidence" value="ECO:0007669"/>
    <property type="project" value="InterPro"/>
</dbReference>
<feature type="domain" description="AAA+ ATPase" evidence="4">
    <location>
        <begin position="55"/>
        <end position="176"/>
    </location>
</feature>
<dbReference type="AlphaFoldDB" id="S9U6R6"/>
<dbReference type="EMBL" id="ATMT01000057">
    <property type="protein sequence ID" value="EPY06155.1"/>
    <property type="molecule type" value="Genomic_DNA"/>
</dbReference>
<dbReference type="SUPFAM" id="SSF52540">
    <property type="entry name" value="P-loop containing nucleoside triphosphate hydrolases"/>
    <property type="match status" value="1"/>
</dbReference>
<dbReference type="PATRIC" id="fig|1117108.3.peg.3463"/>
<dbReference type="Gene3D" id="1.10.8.60">
    <property type="match status" value="1"/>
</dbReference>
<comment type="caution">
    <text evidence="5">The sequence shown here is derived from an EMBL/GenBank/DDBJ whole genome shotgun (WGS) entry which is preliminary data.</text>
</comment>
<dbReference type="Gene3D" id="1.10.3710.10">
    <property type="entry name" value="DNA polymerase III clamp loader subunits, C-terminal domain"/>
    <property type="match status" value="1"/>
</dbReference>
<reference evidence="5 6" key="1">
    <citation type="submission" date="2013-05" db="EMBL/GenBank/DDBJ databases">
        <authorList>
            <person name="Strain E.A."/>
            <person name="Brown E."/>
            <person name="Allard M.W."/>
            <person name="Luo Y.L."/>
        </authorList>
    </citation>
    <scope>NUCLEOTIDE SEQUENCE [LARGE SCALE GENOMIC DNA]</scope>
    <source>
        <strain evidence="5 6">TS-15</strain>
    </source>
</reference>
<gene>
    <name evidence="5" type="ORF">PAALTS15_16791</name>
</gene>
<dbReference type="PANTHER" id="PTHR13779">
    <property type="entry name" value="WERNER HELICASE-INTERACTING PROTEIN 1 FAMILY MEMBER"/>
    <property type="match status" value="1"/>
</dbReference>
<dbReference type="InterPro" id="IPR027417">
    <property type="entry name" value="P-loop_NTPase"/>
</dbReference>
<dbReference type="GO" id="GO:0017116">
    <property type="term" value="F:single-stranded DNA helicase activity"/>
    <property type="evidence" value="ECO:0007669"/>
    <property type="project" value="TreeGrafter"/>
</dbReference>
<dbReference type="Gene3D" id="1.20.272.10">
    <property type="match status" value="1"/>
</dbReference>
<dbReference type="FunFam" id="1.10.8.60:FF:000029">
    <property type="entry name" value="Replication-associated recombination protein A"/>
    <property type="match status" value="1"/>
</dbReference>
<keyword evidence="2" id="KW-0547">Nucleotide-binding</keyword>
<dbReference type="CDD" id="cd18139">
    <property type="entry name" value="HLD_clamp_RarA"/>
    <property type="match status" value="1"/>
</dbReference>
<dbReference type="PANTHER" id="PTHR13779:SF7">
    <property type="entry name" value="ATPASE WRNIP1"/>
    <property type="match status" value="1"/>
</dbReference>
<evidence type="ECO:0000313" key="6">
    <source>
        <dbReference type="Proteomes" id="UP000015344"/>
    </source>
</evidence>
<dbReference type="GO" id="GO:0005524">
    <property type="term" value="F:ATP binding"/>
    <property type="evidence" value="ECO:0007669"/>
    <property type="project" value="UniProtKB-KW"/>
</dbReference>
<evidence type="ECO:0000256" key="3">
    <source>
        <dbReference type="ARBA" id="ARBA00022840"/>
    </source>
</evidence>
<dbReference type="GO" id="GO:0016887">
    <property type="term" value="F:ATP hydrolysis activity"/>
    <property type="evidence" value="ECO:0007669"/>
    <property type="project" value="InterPro"/>
</dbReference>
<sequence length="446" mass="50057">MVTDMDLFSYGEEQQHPTMRLLADRIRPRTLEEYIGQEHIVGPGRLLRRAIEADRVSSILLYGPPGCGKTTLANIISEQTKGEFVRLNAVDASVKDVRAVIEQADTNKKMYNTKTILFLDEVHRFNRSQQDALLPAVEKGTIIFIGATTENPFHHVNGALISRSTLFQLKPLTKEHSLIAMKRALVDKERGLGFMPIQADSDALEHIASMANGDIRRALNALEMAAMTTTPEEDGTVHITLEVAEESVRRPTVQADESVQYDVLSAFHKSIRGSSDAALYWFLYAVEKLGMDPMTFIRRLTVACSEDIGLANPQAMVQAVSALEAYHRIGWPESKYIVAQAILFAVESPKSNSIPLAIARVMQAFEDIKTAEVPLHLRDTHYKGADKLGHKGYQYPHDYPGHYVEQQYLPDLIKKRVFFMANEQGTEAKMRINQERRRGSHGRGDV</sequence>